<keyword evidence="5" id="KW-1185">Reference proteome</keyword>
<dbReference type="GO" id="GO:0009898">
    <property type="term" value="C:cytoplasmic side of plasma membrane"/>
    <property type="evidence" value="ECO:0007669"/>
    <property type="project" value="TreeGrafter"/>
</dbReference>
<organism evidence="4 5">
    <name type="scientific">Furnarius figulus</name>
    <dbReference type="NCBI Taxonomy" id="463165"/>
    <lineage>
        <taxon>Eukaryota</taxon>
        <taxon>Metazoa</taxon>
        <taxon>Chordata</taxon>
        <taxon>Craniata</taxon>
        <taxon>Vertebrata</taxon>
        <taxon>Euteleostomi</taxon>
        <taxon>Archelosauria</taxon>
        <taxon>Archosauria</taxon>
        <taxon>Dinosauria</taxon>
        <taxon>Saurischia</taxon>
        <taxon>Theropoda</taxon>
        <taxon>Coelurosauria</taxon>
        <taxon>Aves</taxon>
        <taxon>Neognathae</taxon>
        <taxon>Neoaves</taxon>
        <taxon>Telluraves</taxon>
        <taxon>Australaves</taxon>
        <taxon>Passeriformes</taxon>
        <taxon>Furnariidae</taxon>
        <taxon>Furnarius</taxon>
    </lineage>
</organism>
<dbReference type="Gene3D" id="1.20.1270.60">
    <property type="entry name" value="Arfaptin homology (AH) domain/BAR domain"/>
    <property type="match status" value="1"/>
</dbReference>
<name>A0A7K5B3Z6_9FURN</name>
<dbReference type="PANTHER" id="PTHR15708:SF10">
    <property type="entry name" value="PROTEIN MTSS 1"/>
    <property type="match status" value="1"/>
</dbReference>
<evidence type="ECO:0000313" key="4">
    <source>
        <dbReference type="EMBL" id="NWR90400.1"/>
    </source>
</evidence>
<dbReference type="FunFam" id="1.20.1270.60:FF:000066">
    <property type="entry name" value="Metastasis suppressor protein 1"/>
    <property type="match status" value="1"/>
</dbReference>
<feature type="region of interest" description="Disordered" evidence="1">
    <location>
        <begin position="469"/>
        <end position="630"/>
    </location>
</feature>
<dbReference type="GO" id="GO:0015629">
    <property type="term" value="C:actin cytoskeleton"/>
    <property type="evidence" value="ECO:0007669"/>
    <property type="project" value="TreeGrafter"/>
</dbReference>
<feature type="domain" description="WH2" evidence="2">
    <location>
        <begin position="602"/>
        <end position="619"/>
    </location>
</feature>
<feature type="region of interest" description="Disordered" evidence="1">
    <location>
        <begin position="66"/>
        <end position="90"/>
    </location>
</feature>
<comment type="caution">
    <text evidence="4">The sequence shown here is derived from an EMBL/GenBank/DDBJ whole genome shotgun (WGS) entry which is preliminary data.</text>
</comment>
<dbReference type="Pfam" id="PF08397">
    <property type="entry name" value="IMD"/>
    <property type="match status" value="1"/>
</dbReference>
<dbReference type="CDD" id="cd22060">
    <property type="entry name" value="WH2_MTSS1"/>
    <property type="match status" value="1"/>
</dbReference>
<feature type="compositionally biased region" description="Low complexity" evidence="1">
    <location>
        <begin position="487"/>
        <end position="501"/>
    </location>
</feature>
<dbReference type="InterPro" id="IPR027267">
    <property type="entry name" value="AH/BAR_dom_sf"/>
</dbReference>
<feature type="region of interest" description="Disordered" evidence="1">
    <location>
        <begin position="186"/>
        <end position="277"/>
    </location>
</feature>
<dbReference type="GO" id="GO:0007009">
    <property type="term" value="P:plasma membrane organization"/>
    <property type="evidence" value="ECO:0007669"/>
    <property type="project" value="InterPro"/>
</dbReference>
<feature type="compositionally biased region" description="Polar residues" evidence="1">
    <location>
        <begin position="535"/>
        <end position="555"/>
    </location>
</feature>
<dbReference type="GO" id="GO:0005543">
    <property type="term" value="F:phospholipid binding"/>
    <property type="evidence" value="ECO:0007669"/>
    <property type="project" value="TreeGrafter"/>
</dbReference>
<dbReference type="InterPro" id="IPR013606">
    <property type="entry name" value="I-BAR_dom"/>
</dbReference>
<feature type="region of interest" description="Disordered" evidence="1">
    <location>
        <begin position="419"/>
        <end position="441"/>
    </location>
</feature>
<feature type="non-terminal residue" evidence="4">
    <location>
        <position position="630"/>
    </location>
</feature>
<dbReference type="GO" id="GO:0003779">
    <property type="term" value="F:actin binding"/>
    <property type="evidence" value="ECO:0007669"/>
    <property type="project" value="InterPro"/>
</dbReference>
<reference evidence="4 5" key="1">
    <citation type="submission" date="2019-09" db="EMBL/GenBank/DDBJ databases">
        <title>Bird 10,000 Genomes (B10K) Project - Family phase.</title>
        <authorList>
            <person name="Zhang G."/>
        </authorList>
    </citation>
    <scope>NUCLEOTIDE SEQUENCE [LARGE SCALE GENOMIC DNA]</scope>
    <source>
        <strain evidence="4">B10K-DU-003-06</strain>
    </source>
</reference>
<evidence type="ECO:0000313" key="5">
    <source>
        <dbReference type="Proteomes" id="UP000529852"/>
    </source>
</evidence>
<feature type="compositionally biased region" description="Low complexity" evidence="1">
    <location>
        <begin position="186"/>
        <end position="236"/>
    </location>
</feature>
<feature type="region of interest" description="Disordered" evidence="1">
    <location>
        <begin position="359"/>
        <end position="397"/>
    </location>
</feature>
<dbReference type="PROSITE" id="PS51082">
    <property type="entry name" value="WH2"/>
    <property type="match status" value="1"/>
</dbReference>
<dbReference type="EMBL" id="VYZD01000446">
    <property type="protein sequence ID" value="NWR90400.1"/>
    <property type="molecule type" value="Genomic_DNA"/>
</dbReference>
<dbReference type="Proteomes" id="UP000529852">
    <property type="component" value="Unassembled WGS sequence"/>
</dbReference>
<dbReference type="InterPro" id="IPR030127">
    <property type="entry name" value="MTSS1/MTSS2"/>
</dbReference>
<dbReference type="GO" id="GO:0034334">
    <property type="term" value="P:adherens junction maintenance"/>
    <property type="evidence" value="ECO:0007669"/>
    <property type="project" value="TreeGrafter"/>
</dbReference>
<dbReference type="SUPFAM" id="SSF103657">
    <property type="entry name" value="BAR/IMD domain-like"/>
    <property type="match status" value="1"/>
</dbReference>
<evidence type="ECO:0000259" key="3">
    <source>
        <dbReference type="PROSITE" id="PS51338"/>
    </source>
</evidence>
<dbReference type="PANTHER" id="PTHR15708">
    <property type="entry name" value="ACTIN BUNDLING/MISSING IN METASTASIS-RELATED"/>
    <property type="match status" value="1"/>
</dbReference>
<dbReference type="PROSITE" id="PS51338">
    <property type="entry name" value="IMD"/>
    <property type="match status" value="1"/>
</dbReference>
<dbReference type="AlphaFoldDB" id="A0A7K5B3Z6"/>
<dbReference type="Pfam" id="PF02205">
    <property type="entry name" value="WH2"/>
    <property type="match status" value="1"/>
</dbReference>
<feature type="compositionally biased region" description="Polar residues" evidence="1">
    <location>
        <begin position="246"/>
        <end position="266"/>
    </location>
</feature>
<feature type="domain" description="IMD" evidence="3">
    <location>
        <begin position="1"/>
        <end position="181"/>
    </location>
</feature>
<gene>
    <name evidence="4" type="primary">Mtss1</name>
    <name evidence="4" type="ORF">FURFIG_R02783</name>
</gene>
<evidence type="ECO:0000259" key="2">
    <source>
        <dbReference type="PROSITE" id="PS51082"/>
    </source>
</evidence>
<feature type="non-terminal residue" evidence="4">
    <location>
        <position position="1"/>
    </location>
</feature>
<proteinExistence type="predicted"/>
<evidence type="ECO:0000256" key="1">
    <source>
        <dbReference type="SAM" id="MobiDB-lite"/>
    </source>
</evidence>
<protein>
    <submittedName>
        <fullName evidence="4">MTSS1 protein</fullName>
    </submittedName>
</protein>
<accession>A0A7K5B3Z6</accession>
<dbReference type="GO" id="GO:0032233">
    <property type="term" value="P:positive regulation of actin filament bundle assembly"/>
    <property type="evidence" value="ECO:0007669"/>
    <property type="project" value="TreeGrafter"/>
</dbReference>
<dbReference type="InterPro" id="IPR003124">
    <property type="entry name" value="WH2_dom"/>
</dbReference>
<sequence length="630" mass="68004">GGTREIGSALTRMCMRHRSIESKLRQFSSALIDCLINPLQEQMEEWKKVANQLDKDHAKEYKKARQEIKKKSSDTLKLQKKAKKGRGDIQPQLDSALQDVNDKYLLLEETEKQAVRKALIEERGRFCAFISMLRPVIEEEISMLGEITHLQTISDDLKSLTMDPHKLPSSSEQVILDLKGSDYSWSYQTPPSSPSTTMSRKSSVCSSLNSVNSSDSRSSGSHSHSPSSHYRYRSSNLPQQAPMRLSSVSSHDSGFMSQDAFQSKSPSPMPPEAPNQLSNGFYHCSLSSDPSVASVGAGPFPHFPPVSRAWTRAPSALLPDYVHYYTIGPGMFPSSKIPSWKDWAKPGPYDQPVVNTLQRRKEKREPDLNGGAQSGPPVPPEEAQRPRSMTVSAATRGEEMEACEELALALSRGLQLDTQRSSRDSLQCSSGYSTQTTTPCCSEDTIPSQGLPTTLGPVIVTPGVATIRRTPSTKPSVRRGTIGGGPIPIKTPVIPVKTPTVPDIPGGLPGALAGTEECPEQSLESPAAGDGGQGVTSVPSWSGQASVNPPSSSQKLGVAEEQRQAVPESEGEESDRDGAGALAPTGQAELDPGELSPGDVPQGEDMLNAIRRGVKLKKTTTNDRSAPRIS</sequence>